<dbReference type="EC" id="1.8.1.4" evidence="2"/>
<name>W7DM47_9LIST</name>
<dbReference type="Proteomes" id="UP000019248">
    <property type="component" value="Unassembled WGS sequence"/>
</dbReference>
<evidence type="ECO:0000313" key="3">
    <source>
        <dbReference type="Proteomes" id="UP000019248"/>
    </source>
</evidence>
<evidence type="ECO:0000259" key="1">
    <source>
        <dbReference type="Pfam" id="PF00070"/>
    </source>
</evidence>
<dbReference type="SUPFAM" id="SSF51905">
    <property type="entry name" value="FAD/NAD(P)-binding domain"/>
    <property type="match status" value="1"/>
</dbReference>
<sequence>MEWASMLHDFGVQVTVVEYSDRILPTEDKDISKELNRLYKKKKNQNRYKR</sequence>
<feature type="domain" description="Pyridine nucleotide-disulphide oxidoreductase N-terminal" evidence="1">
    <location>
        <begin position="1"/>
        <end position="43"/>
    </location>
</feature>
<reference evidence="2 3" key="1">
    <citation type="journal article" date="2014" name="Int. J. Syst. Evol. Microbiol.">
        <title>Listeria floridensis sp. nov., Listeria aquatica sp. nov., Listeria cornellensis sp. nov., Listeria riparia sp. nov. and Listeria grandensis sp. nov., from agricultural and natural environments.</title>
        <authorList>
            <person name="den Bakker H.C."/>
            <person name="Warchocki S."/>
            <person name="Wright E.M."/>
            <person name="Allred A.F."/>
            <person name="Ahlstrom C."/>
            <person name="Manuel C.S."/>
            <person name="Stasiewicz M.J."/>
            <person name="Burrell A."/>
            <person name="Roof S."/>
            <person name="Strawn L."/>
            <person name="Fortes E.D."/>
            <person name="Nightingale K.K."/>
            <person name="Kephart D."/>
            <person name="Wiedmann M."/>
        </authorList>
    </citation>
    <scope>NUCLEOTIDE SEQUENCE [LARGE SCALE GENOMIC DNA]</scope>
    <source>
        <strain evidence="2 3">FSL S10-1204</strain>
    </source>
</reference>
<gene>
    <name evidence="2" type="ORF">PRIP_03133</name>
</gene>
<keyword evidence="3" id="KW-1185">Reference proteome</keyword>
<dbReference type="InterPro" id="IPR039648">
    <property type="entry name" value="DHPH_N"/>
</dbReference>
<accession>W7DM47</accession>
<keyword evidence="2" id="KW-0560">Oxidoreductase</keyword>
<dbReference type="AlphaFoldDB" id="W7DM47"/>
<comment type="caution">
    <text evidence="2">The sequence shown here is derived from an EMBL/GenBank/DDBJ whole genome shotgun (WGS) entry which is preliminary data.</text>
</comment>
<evidence type="ECO:0000313" key="2">
    <source>
        <dbReference type="EMBL" id="EUJ46388.1"/>
    </source>
</evidence>
<dbReference type="Gene3D" id="3.50.50.60">
    <property type="entry name" value="FAD/NAD(P)-binding domain"/>
    <property type="match status" value="1"/>
</dbReference>
<organism evidence="2 3">
    <name type="scientific">Listeria riparia FSL S10-1204</name>
    <dbReference type="NCBI Taxonomy" id="1265816"/>
    <lineage>
        <taxon>Bacteria</taxon>
        <taxon>Bacillati</taxon>
        <taxon>Bacillota</taxon>
        <taxon>Bacilli</taxon>
        <taxon>Bacillales</taxon>
        <taxon>Listeriaceae</taxon>
        <taxon>Listeria</taxon>
    </lineage>
</organism>
<dbReference type="Pfam" id="PF00070">
    <property type="entry name" value="Pyr_redox"/>
    <property type="match status" value="1"/>
</dbReference>
<dbReference type="InterPro" id="IPR036188">
    <property type="entry name" value="FAD/NAD-bd_sf"/>
</dbReference>
<dbReference type="EMBL" id="AODL01000004">
    <property type="protein sequence ID" value="EUJ46388.1"/>
    <property type="molecule type" value="Genomic_DNA"/>
</dbReference>
<dbReference type="PATRIC" id="fig|1265816.5.peg.617"/>
<dbReference type="GO" id="GO:0004148">
    <property type="term" value="F:dihydrolipoyl dehydrogenase (NADH) activity"/>
    <property type="evidence" value="ECO:0007669"/>
    <property type="project" value="UniProtKB-EC"/>
</dbReference>
<proteinExistence type="predicted"/>
<protein>
    <submittedName>
        <fullName evidence="2">Dihydrolipoamide dehydrogenase</fullName>
        <ecNumber evidence="2">1.8.1.4</ecNumber>
    </submittedName>
</protein>